<evidence type="ECO:0000313" key="4">
    <source>
        <dbReference type="Proteomes" id="UP000319557"/>
    </source>
</evidence>
<keyword evidence="4" id="KW-1185">Reference proteome</keyword>
<evidence type="ECO:0000256" key="2">
    <source>
        <dbReference type="SAM" id="Phobius"/>
    </source>
</evidence>
<sequence length="311" mass="34870">MQIATASGARRVSQAFPFPFALVGSHPGCQIHLADSSLPDVVGLVCVFGSQVEITPLVPKLQISVEAFNGGVSFHVGKNRITVRVETPPNGSRPAVAFQPPDLELTYLHRRRRLRLHRRVTLIGADHPSSLRLRSVGLQPCQGALIVVEDQLWYLSLCPADHAVPRAGATWQNLTDVMFQVGAVGIGRFHRPADPFVVRPWAVARRHRSAPRTQEGDLVLAKSKKKGRPTPPRQSIDPDLLTAQIMRRTQSLGRWRWLKQRFLWGIIITLTTALSTYTIVEIWKAVRRRNMDIELELPALEMIKEWIASHL</sequence>
<proteinExistence type="predicted"/>
<keyword evidence="2" id="KW-0812">Transmembrane</keyword>
<evidence type="ECO:0000256" key="1">
    <source>
        <dbReference type="SAM" id="MobiDB-lite"/>
    </source>
</evidence>
<protein>
    <submittedName>
        <fullName evidence="3">Uncharacterized protein</fullName>
    </submittedName>
</protein>
<reference evidence="3 4" key="1">
    <citation type="submission" date="2019-02" db="EMBL/GenBank/DDBJ databases">
        <title>Deep-cultivation of Planctomycetes and their phenomic and genomic characterization uncovers novel biology.</title>
        <authorList>
            <person name="Wiegand S."/>
            <person name="Jogler M."/>
            <person name="Boedeker C."/>
            <person name="Pinto D."/>
            <person name="Vollmers J."/>
            <person name="Rivas-Marin E."/>
            <person name="Kohn T."/>
            <person name="Peeters S.H."/>
            <person name="Heuer A."/>
            <person name="Rast P."/>
            <person name="Oberbeckmann S."/>
            <person name="Bunk B."/>
            <person name="Jeske O."/>
            <person name="Meyerdierks A."/>
            <person name="Storesund J.E."/>
            <person name="Kallscheuer N."/>
            <person name="Luecker S."/>
            <person name="Lage O.M."/>
            <person name="Pohl T."/>
            <person name="Merkel B.J."/>
            <person name="Hornburger P."/>
            <person name="Mueller R.-W."/>
            <person name="Bruemmer F."/>
            <person name="Labrenz M."/>
            <person name="Spormann A.M."/>
            <person name="Op den Camp H."/>
            <person name="Overmann J."/>
            <person name="Amann R."/>
            <person name="Jetten M.S.M."/>
            <person name="Mascher T."/>
            <person name="Medema M.H."/>
            <person name="Devos D.P."/>
            <person name="Kaster A.-K."/>
            <person name="Ovreas L."/>
            <person name="Rohde M."/>
            <person name="Galperin M.Y."/>
            <person name="Jogler C."/>
        </authorList>
    </citation>
    <scope>NUCLEOTIDE SEQUENCE [LARGE SCALE GENOMIC DNA]</scope>
    <source>
        <strain evidence="3 4">EC9</strain>
    </source>
</reference>
<evidence type="ECO:0000313" key="3">
    <source>
        <dbReference type="EMBL" id="QDS88319.1"/>
    </source>
</evidence>
<keyword evidence="2" id="KW-1133">Transmembrane helix</keyword>
<organism evidence="3 4">
    <name type="scientific">Rosistilla ulvae</name>
    <dbReference type="NCBI Taxonomy" id="1930277"/>
    <lineage>
        <taxon>Bacteria</taxon>
        <taxon>Pseudomonadati</taxon>
        <taxon>Planctomycetota</taxon>
        <taxon>Planctomycetia</taxon>
        <taxon>Pirellulales</taxon>
        <taxon>Pirellulaceae</taxon>
        <taxon>Rosistilla</taxon>
    </lineage>
</organism>
<gene>
    <name evidence="3" type="ORF">EC9_25090</name>
</gene>
<dbReference type="EMBL" id="CP036261">
    <property type="protein sequence ID" value="QDS88319.1"/>
    <property type="molecule type" value="Genomic_DNA"/>
</dbReference>
<accession>A0A517M0G6</accession>
<name>A0A517M0G6_9BACT</name>
<dbReference type="Proteomes" id="UP000319557">
    <property type="component" value="Chromosome"/>
</dbReference>
<feature type="transmembrane region" description="Helical" evidence="2">
    <location>
        <begin position="262"/>
        <end position="283"/>
    </location>
</feature>
<dbReference type="AlphaFoldDB" id="A0A517M0G6"/>
<dbReference type="KEGG" id="ruv:EC9_25090"/>
<keyword evidence="2" id="KW-0472">Membrane</keyword>
<feature type="region of interest" description="Disordered" evidence="1">
    <location>
        <begin position="208"/>
        <end position="236"/>
    </location>
</feature>